<evidence type="ECO:0000313" key="1">
    <source>
        <dbReference type="EMBL" id="CAG8658868.1"/>
    </source>
</evidence>
<proteinExistence type="predicted"/>
<dbReference type="OrthoDB" id="2499658at2759"/>
<dbReference type="AlphaFoldDB" id="A0A9N9H5V0"/>
<dbReference type="Proteomes" id="UP000789570">
    <property type="component" value="Unassembled WGS sequence"/>
</dbReference>
<keyword evidence="2" id="KW-1185">Reference proteome</keyword>
<organism evidence="1 2">
    <name type="scientific">Funneliformis caledonium</name>
    <dbReference type="NCBI Taxonomy" id="1117310"/>
    <lineage>
        <taxon>Eukaryota</taxon>
        <taxon>Fungi</taxon>
        <taxon>Fungi incertae sedis</taxon>
        <taxon>Mucoromycota</taxon>
        <taxon>Glomeromycotina</taxon>
        <taxon>Glomeromycetes</taxon>
        <taxon>Glomerales</taxon>
        <taxon>Glomeraceae</taxon>
        <taxon>Funneliformis</taxon>
    </lineage>
</organism>
<comment type="caution">
    <text evidence="1">The sequence shown here is derived from an EMBL/GenBank/DDBJ whole genome shotgun (WGS) entry which is preliminary data.</text>
</comment>
<gene>
    <name evidence="1" type="ORF">FCALED_LOCUS11445</name>
</gene>
<accession>A0A9N9H5V0</accession>
<dbReference type="EMBL" id="CAJVPQ010004825">
    <property type="protein sequence ID" value="CAG8658868.1"/>
    <property type="molecule type" value="Genomic_DNA"/>
</dbReference>
<name>A0A9N9H5V0_9GLOM</name>
<sequence length="198" mass="22925">MEYTFISKDTFNGIIERYIISLPVSKQEKALINLELLDKIKNVLLNPKGHTICNKNTQIWIKKKFKLEEITPDDYRVIVKANNNLVLVVENMYKVLCRTHAEVTQHGGQKQTWKSLIEKWGWIKQNIVEKFVNNCTICAIRKPSFHPLAAKPIIAGDFLSLDNLFENSIRDEENISDTIQIFDNYIKNLDDDIVFGQG</sequence>
<evidence type="ECO:0000313" key="2">
    <source>
        <dbReference type="Proteomes" id="UP000789570"/>
    </source>
</evidence>
<protein>
    <submittedName>
        <fullName evidence="1">17301_t:CDS:1</fullName>
    </submittedName>
</protein>
<reference evidence="1" key="1">
    <citation type="submission" date="2021-06" db="EMBL/GenBank/DDBJ databases">
        <authorList>
            <person name="Kallberg Y."/>
            <person name="Tangrot J."/>
            <person name="Rosling A."/>
        </authorList>
    </citation>
    <scope>NUCLEOTIDE SEQUENCE</scope>
    <source>
        <strain evidence="1">UK204</strain>
    </source>
</reference>